<dbReference type="AlphaFoldDB" id="A0A8T0ITP9"/>
<feature type="compositionally biased region" description="Low complexity" evidence="1">
    <location>
        <begin position="53"/>
        <end position="90"/>
    </location>
</feature>
<feature type="compositionally biased region" description="Polar residues" evidence="1">
    <location>
        <begin position="108"/>
        <end position="127"/>
    </location>
</feature>
<comment type="caution">
    <text evidence="2">The sequence shown here is derived from an EMBL/GenBank/DDBJ whole genome shotgun (WGS) entry which is preliminary data.</text>
</comment>
<evidence type="ECO:0000256" key="1">
    <source>
        <dbReference type="SAM" id="MobiDB-lite"/>
    </source>
</evidence>
<protein>
    <submittedName>
        <fullName evidence="2">Uncharacterized protein</fullName>
    </submittedName>
</protein>
<name>A0A8T0ITP9_CERPU</name>
<dbReference type="EMBL" id="CM026422">
    <property type="protein sequence ID" value="KAG0586038.1"/>
    <property type="molecule type" value="Genomic_DNA"/>
</dbReference>
<reference evidence="2" key="1">
    <citation type="submission" date="2020-06" db="EMBL/GenBank/DDBJ databases">
        <title>WGS assembly of Ceratodon purpureus strain R40.</title>
        <authorList>
            <person name="Carey S.B."/>
            <person name="Jenkins J."/>
            <person name="Shu S."/>
            <person name="Lovell J.T."/>
            <person name="Sreedasyam A."/>
            <person name="Maumus F."/>
            <person name="Tiley G.P."/>
            <person name="Fernandez-Pozo N."/>
            <person name="Barry K."/>
            <person name="Chen C."/>
            <person name="Wang M."/>
            <person name="Lipzen A."/>
            <person name="Daum C."/>
            <person name="Saski C.A."/>
            <person name="Payton A.C."/>
            <person name="Mcbreen J.C."/>
            <person name="Conrad R.E."/>
            <person name="Kollar L.M."/>
            <person name="Olsson S."/>
            <person name="Huttunen S."/>
            <person name="Landis J.B."/>
            <person name="Wickett N.J."/>
            <person name="Johnson M.G."/>
            <person name="Rensing S.A."/>
            <person name="Grimwood J."/>
            <person name="Schmutz J."/>
            <person name="Mcdaniel S.F."/>
        </authorList>
    </citation>
    <scope>NUCLEOTIDE SEQUENCE</scope>
    <source>
        <strain evidence="2">R40</strain>
    </source>
</reference>
<keyword evidence="3" id="KW-1185">Reference proteome</keyword>
<feature type="region of interest" description="Disordered" evidence="1">
    <location>
        <begin position="51"/>
        <end position="155"/>
    </location>
</feature>
<evidence type="ECO:0000313" key="3">
    <source>
        <dbReference type="Proteomes" id="UP000822688"/>
    </source>
</evidence>
<dbReference type="Proteomes" id="UP000822688">
    <property type="component" value="Chromosome 2"/>
</dbReference>
<evidence type="ECO:0000313" key="2">
    <source>
        <dbReference type="EMBL" id="KAG0586038.1"/>
    </source>
</evidence>
<feature type="compositionally biased region" description="Polar residues" evidence="1">
    <location>
        <begin position="136"/>
        <end position="146"/>
    </location>
</feature>
<proteinExistence type="predicted"/>
<gene>
    <name evidence="2" type="ORF">KC19_2G058800</name>
</gene>
<organism evidence="2 3">
    <name type="scientific">Ceratodon purpureus</name>
    <name type="common">Fire moss</name>
    <name type="synonym">Dicranum purpureum</name>
    <dbReference type="NCBI Taxonomy" id="3225"/>
    <lineage>
        <taxon>Eukaryota</taxon>
        <taxon>Viridiplantae</taxon>
        <taxon>Streptophyta</taxon>
        <taxon>Embryophyta</taxon>
        <taxon>Bryophyta</taxon>
        <taxon>Bryophytina</taxon>
        <taxon>Bryopsida</taxon>
        <taxon>Dicranidae</taxon>
        <taxon>Pseudoditrichales</taxon>
        <taxon>Ditrichaceae</taxon>
        <taxon>Ceratodon</taxon>
    </lineage>
</organism>
<sequence>MSTPMTRTQSESTSINITTREFLASQPCIATPSPPLPSSTPHPTRLQSINTIHSSKTPPLPTSTTKTHTHIPTTSCTHTTNSSNTISSPLAQKIPLQHPKPYTKPLHQKSQTPTHSSTKTLTKTQRLAPTPPPLSSFHNTTQATKTSRPKWQLGSELRPANKQSINVPPENLNPCTTALNSHAIDMPSAQLSSNCSDLSCHNYHIFPTQ</sequence>
<accession>A0A8T0ITP9</accession>